<gene>
    <name evidence="2" type="ORF">GON04_06985</name>
</gene>
<evidence type="ECO:0000256" key="1">
    <source>
        <dbReference type="SAM" id="MobiDB-lite"/>
    </source>
</evidence>
<organism evidence="2 3">
    <name type="scientific">Ramlibacter pinisoli</name>
    <dbReference type="NCBI Taxonomy" id="2682844"/>
    <lineage>
        <taxon>Bacteria</taxon>
        <taxon>Pseudomonadati</taxon>
        <taxon>Pseudomonadota</taxon>
        <taxon>Betaproteobacteria</taxon>
        <taxon>Burkholderiales</taxon>
        <taxon>Comamonadaceae</taxon>
        <taxon>Ramlibacter</taxon>
    </lineage>
</organism>
<evidence type="ECO:0000313" key="3">
    <source>
        <dbReference type="Proteomes" id="UP000469385"/>
    </source>
</evidence>
<protein>
    <submittedName>
        <fullName evidence="2">Uncharacterized protein</fullName>
    </submittedName>
</protein>
<name>A0A6N8ITG1_9BURK</name>
<accession>A0A6N8ITG1</accession>
<keyword evidence="3" id="KW-1185">Reference proteome</keyword>
<dbReference type="AlphaFoldDB" id="A0A6N8ITG1"/>
<comment type="caution">
    <text evidence="2">The sequence shown here is derived from an EMBL/GenBank/DDBJ whole genome shotgun (WGS) entry which is preliminary data.</text>
</comment>
<dbReference type="Proteomes" id="UP000469385">
    <property type="component" value="Unassembled WGS sequence"/>
</dbReference>
<dbReference type="EMBL" id="WSEL01000003">
    <property type="protein sequence ID" value="MVQ29183.1"/>
    <property type="molecule type" value="Genomic_DNA"/>
</dbReference>
<reference evidence="2 3" key="1">
    <citation type="submission" date="2019-12" db="EMBL/GenBank/DDBJ databases">
        <authorList>
            <person name="Huq M.A."/>
        </authorList>
    </citation>
    <scope>NUCLEOTIDE SEQUENCE [LARGE SCALE GENOMIC DNA]</scope>
    <source>
        <strain evidence="2 3">MAH-25</strain>
    </source>
</reference>
<proteinExistence type="predicted"/>
<dbReference type="RefSeq" id="WP_157397211.1">
    <property type="nucleotide sequence ID" value="NZ_WSEL01000003.1"/>
</dbReference>
<evidence type="ECO:0000313" key="2">
    <source>
        <dbReference type="EMBL" id="MVQ29183.1"/>
    </source>
</evidence>
<feature type="region of interest" description="Disordered" evidence="1">
    <location>
        <begin position="1"/>
        <end position="65"/>
    </location>
</feature>
<feature type="compositionally biased region" description="Basic and acidic residues" evidence="1">
    <location>
        <begin position="56"/>
        <end position="65"/>
    </location>
</feature>
<sequence>MQSRDGTPPSDGRWDGQERRAKPRRWGRGAAAAFDRMRMLERQNPQVDDPEPPLELPREQHKERE</sequence>